<keyword evidence="6" id="KW-1185">Reference proteome</keyword>
<comment type="caution">
    <text evidence="5">The sequence shown here is derived from an EMBL/GenBank/DDBJ whole genome shotgun (WGS) entry which is preliminary data.</text>
</comment>
<dbReference type="SMART" id="SM00555">
    <property type="entry name" value="GIT"/>
    <property type="match status" value="2"/>
</dbReference>
<dbReference type="Proteomes" id="UP000650833">
    <property type="component" value="Unassembled WGS sequence"/>
</dbReference>
<feature type="compositionally biased region" description="Polar residues" evidence="3">
    <location>
        <begin position="243"/>
        <end position="256"/>
    </location>
</feature>
<feature type="coiled-coil region" evidence="2">
    <location>
        <begin position="265"/>
        <end position="403"/>
    </location>
</feature>
<evidence type="ECO:0000313" key="5">
    <source>
        <dbReference type="EMBL" id="KAG2213787.1"/>
    </source>
</evidence>
<dbReference type="Pfam" id="PF08518">
    <property type="entry name" value="GIT_SHD"/>
    <property type="match status" value="2"/>
</dbReference>
<evidence type="ECO:0000259" key="4">
    <source>
        <dbReference type="SMART" id="SM00555"/>
    </source>
</evidence>
<dbReference type="OrthoDB" id="5588096at2759"/>
<feature type="domain" description="GIT Spa2 homology (SHD)" evidence="4">
    <location>
        <begin position="92"/>
        <end position="122"/>
    </location>
</feature>
<feature type="compositionally biased region" description="Pro residues" evidence="3">
    <location>
        <begin position="1"/>
        <end position="10"/>
    </location>
</feature>
<dbReference type="InterPro" id="IPR056439">
    <property type="entry name" value="VBS_C3G9"/>
</dbReference>
<feature type="region of interest" description="Disordered" evidence="3">
    <location>
        <begin position="217"/>
        <end position="256"/>
    </location>
</feature>
<dbReference type="PANTHER" id="PTHR21601">
    <property type="entry name" value="SPA2 PROTEIN"/>
    <property type="match status" value="1"/>
</dbReference>
<evidence type="ECO:0000313" key="6">
    <source>
        <dbReference type="Proteomes" id="UP000650833"/>
    </source>
</evidence>
<gene>
    <name evidence="5" type="ORF">INT46_005242</name>
</gene>
<feature type="region of interest" description="Disordered" evidence="3">
    <location>
        <begin position="1"/>
        <end position="41"/>
    </location>
</feature>
<keyword evidence="1" id="KW-0677">Repeat</keyword>
<sequence>MSYPRSPPRSPSSQEDWLLRGPQSVKTYSTSSSRSYSHASRSQSLASASSRAFSSSNYEGTAKTYYIELKSYLQELLEQEAIDGPHPQRVAARQKLTRLSNLQFHELAMDVYDEVVRRNKDDKFLPFLAVKEEFHPKRNQARQKLATLPVARFQDLASDVYSELTRRYPNLIENDNTYSNLPPIPKMSTSPTYSNNPQPSKSTNIIPVKGMINVENNIDDDNKYSRSPISPVITTKDPKDYFNRSTAPLKNDSYNQQNNDIEKMKSDYEYQIDMMTSRIKQLQDQVEDKSLNKSDKNLIDKLQMREQDDQRMISQMEEQYKKLNDKYLALDREFNQQQDAVRNVKKETKKMLDELKRLAKVNEELFIEKEKSENTINQLKEEAKEWQIKYEKARIELRNVKASSIIDLDHSQNIIKENFLQPSRDGVVPQDHILTYQAYVNDLLLAARSSDPSQVIQVMKNMVTVCRSITEEIEKQEDMMSSDTKKLLYELKTSFSNSLSDLLVAAKYHASGMGLSPVSLLDRSAGHLTSVIVDLVKLLGMNSSPFSSTTKPITPATTTTSQINKITTSSILSSLNDDSYGSNNTKRLDNNHSYYNSPSTGRSIGSVNNNRSKTSSNGDEMSRPSMRSGLDSFKYLKTETDHIVQTIQSLLAALRLPQQNGEAHAIISTLLKIVATILELSKATCQTSQGYHYINDCEPVLSQLGKCTQRIDMIQTKYFARGAIATANAKRDLAKEAYEVAKFTKELITLFES</sequence>
<dbReference type="Gene3D" id="1.20.120.330">
    <property type="entry name" value="Nucleotidyltransferases domain 2"/>
    <property type="match status" value="1"/>
</dbReference>
<feature type="domain" description="GIT Spa2 homology (SHD)" evidence="4">
    <location>
        <begin position="141"/>
        <end position="171"/>
    </location>
</feature>
<dbReference type="EMBL" id="JAEPRC010000031">
    <property type="protein sequence ID" value="KAG2213787.1"/>
    <property type="molecule type" value="Genomic_DNA"/>
</dbReference>
<reference evidence="5" key="1">
    <citation type="submission" date="2020-12" db="EMBL/GenBank/DDBJ databases">
        <title>Metabolic potential, ecology and presence of endohyphal bacteria is reflected in genomic diversity of Mucoromycotina.</title>
        <authorList>
            <person name="Muszewska A."/>
            <person name="Okrasinska A."/>
            <person name="Steczkiewicz K."/>
            <person name="Drgas O."/>
            <person name="Orlowska M."/>
            <person name="Perlinska-Lenart U."/>
            <person name="Aleksandrzak-Piekarczyk T."/>
            <person name="Szatraj K."/>
            <person name="Zielenkiewicz U."/>
            <person name="Pilsyk S."/>
            <person name="Malc E."/>
            <person name="Mieczkowski P."/>
            <person name="Kruszewska J.S."/>
            <person name="Biernat P."/>
            <person name="Pawlowska J."/>
        </authorList>
    </citation>
    <scope>NUCLEOTIDE SEQUENCE</scope>
    <source>
        <strain evidence="5">CBS 226.32</strain>
    </source>
</reference>
<dbReference type="InterPro" id="IPR039892">
    <property type="entry name" value="Spa2/Sph1"/>
</dbReference>
<keyword evidence="2" id="KW-0175">Coiled coil</keyword>
<organism evidence="5 6">
    <name type="scientific">Mucor plumbeus</name>
    <dbReference type="NCBI Taxonomy" id="97098"/>
    <lineage>
        <taxon>Eukaryota</taxon>
        <taxon>Fungi</taxon>
        <taxon>Fungi incertae sedis</taxon>
        <taxon>Mucoromycota</taxon>
        <taxon>Mucoromycotina</taxon>
        <taxon>Mucoromycetes</taxon>
        <taxon>Mucorales</taxon>
        <taxon>Mucorineae</taxon>
        <taxon>Mucoraceae</taxon>
        <taxon>Mucor</taxon>
    </lineage>
</organism>
<evidence type="ECO:0000256" key="2">
    <source>
        <dbReference type="SAM" id="Coils"/>
    </source>
</evidence>
<proteinExistence type="predicted"/>
<protein>
    <recommendedName>
        <fullName evidence="4">GIT Spa2 homology (SHD) domain-containing protein</fullName>
    </recommendedName>
</protein>
<feature type="compositionally biased region" description="Low complexity" evidence="3">
    <location>
        <begin position="29"/>
        <end position="41"/>
    </location>
</feature>
<dbReference type="InterPro" id="IPR022018">
    <property type="entry name" value="GIT1_C"/>
</dbReference>
<feature type="region of interest" description="Disordered" evidence="3">
    <location>
        <begin position="582"/>
        <end position="626"/>
    </location>
</feature>
<dbReference type="Pfam" id="PF23742">
    <property type="entry name" value="VBS_C3G9"/>
    <property type="match status" value="1"/>
</dbReference>
<accession>A0A8H7VCJ0</accession>
<evidence type="ECO:0000256" key="1">
    <source>
        <dbReference type="ARBA" id="ARBA00022737"/>
    </source>
</evidence>
<dbReference type="AlphaFoldDB" id="A0A8H7VCJ0"/>
<dbReference type="GO" id="GO:0005078">
    <property type="term" value="F:MAP-kinase scaffold activity"/>
    <property type="evidence" value="ECO:0007669"/>
    <property type="project" value="TreeGrafter"/>
</dbReference>
<dbReference type="Pfam" id="PF12205">
    <property type="entry name" value="GIT1_C"/>
    <property type="match status" value="1"/>
</dbReference>
<feature type="compositionally biased region" description="Polar residues" evidence="3">
    <location>
        <begin position="582"/>
        <end position="619"/>
    </location>
</feature>
<dbReference type="InterPro" id="IPR013724">
    <property type="entry name" value="GIT_SHD"/>
</dbReference>
<dbReference type="PANTHER" id="PTHR21601:SF0">
    <property type="entry name" value="PROTEIN SPA2-RELATED"/>
    <property type="match status" value="1"/>
</dbReference>
<evidence type="ECO:0000256" key="3">
    <source>
        <dbReference type="SAM" id="MobiDB-lite"/>
    </source>
</evidence>
<name>A0A8H7VCJ0_9FUNG</name>